<reference evidence="4 5" key="1">
    <citation type="submission" date="2023-07" db="EMBL/GenBank/DDBJ databases">
        <authorList>
            <person name="Girao M."/>
            <person name="Carvalho M.F."/>
        </authorList>
    </citation>
    <scope>NUCLEOTIDE SEQUENCE [LARGE SCALE GENOMIC DNA]</scope>
    <source>
        <strain evidence="4 5">66/93</strain>
    </source>
</reference>
<evidence type="ECO:0000259" key="3">
    <source>
        <dbReference type="Pfam" id="PF13796"/>
    </source>
</evidence>
<gene>
    <name evidence="4" type="ORF">Q8A49_15750</name>
</gene>
<organism evidence="4 5">
    <name type="scientific">Nocardiopsis tropica</name>
    <dbReference type="NCBI Taxonomy" id="109330"/>
    <lineage>
        <taxon>Bacteria</taxon>
        <taxon>Bacillati</taxon>
        <taxon>Actinomycetota</taxon>
        <taxon>Actinomycetes</taxon>
        <taxon>Streptosporangiales</taxon>
        <taxon>Nocardiopsidaceae</taxon>
        <taxon>Nocardiopsis</taxon>
    </lineage>
</organism>
<evidence type="ECO:0000256" key="2">
    <source>
        <dbReference type="SAM" id="Phobius"/>
    </source>
</evidence>
<feature type="transmembrane region" description="Helical" evidence="2">
    <location>
        <begin position="20"/>
        <end position="53"/>
    </location>
</feature>
<accession>A0ABU7KRM5</accession>
<proteinExistence type="predicted"/>
<feature type="transmembrane region" description="Helical" evidence="2">
    <location>
        <begin position="165"/>
        <end position="187"/>
    </location>
</feature>
<dbReference type="RefSeq" id="WP_330159007.1">
    <property type="nucleotide sequence ID" value="NZ_BAAAJA010000041.1"/>
</dbReference>
<evidence type="ECO:0000313" key="4">
    <source>
        <dbReference type="EMBL" id="MEE2051956.1"/>
    </source>
</evidence>
<feature type="domain" description="Putative sensor" evidence="3">
    <location>
        <begin position="17"/>
        <end position="202"/>
    </location>
</feature>
<sequence>MNRPKSVFAQVVADSRYNLWGFPLALVSFVLVVVGLAAGAGTAVVGAGLFLAAGTLHAARGLAHVERIRLADLHGRPVVRRPYRSPVSGTGPLRRALGALACRQSWLDALHAAVGLPVAVVGFCVTVTWWAGAAAGLLHPLWGWSLYTVPGYTDLGTYVVPDNPVAATTVIHMAAGALFALSLPMVVRGCAHARSTVGRALLLAPEDAGVRVYTAHPGGVPGEGARRHVPPHAAPPAGQRVPSGV</sequence>
<evidence type="ECO:0000313" key="5">
    <source>
        <dbReference type="Proteomes" id="UP001348641"/>
    </source>
</evidence>
<keyword evidence="2" id="KW-0472">Membrane</keyword>
<dbReference type="Proteomes" id="UP001348641">
    <property type="component" value="Unassembled WGS sequence"/>
</dbReference>
<feature type="transmembrane region" description="Helical" evidence="2">
    <location>
        <begin position="113"/>
        <end position="138"/>
    </location>
</feature>
<evidence type="ECO:0000256" key="1">
    <source>
        <dbReference type="SAM" id="MobiDB-lite"/>
    </source>
</evidence>
<feature type="region of interest" description="Disordered" evidence="1">
    <location>
        <begin position="218"/>
        <end position="245"/>
    </location>
</feature>
<comment type="caution">
    <text evidence="4">The sequence shown here is derived from an EMBL/GenBank/DDBJ whole genome shotgun (WGS) entry which is preliminary data.</text>
</comment>
<protein>
    <submittedName>
        <fullName evidence="4">Sensor domain-containing protein</fullName>
    </submittedName>
</protein>
<dbReference type="EMBL" id="JAUUCC010000037">
    <property type="protein sequence ID" value="MEE2051956.1"/>
    <property type="molecule type" value="Genomic_DNA"/>
</dbReference>
<dbReference type="InterPro" id="IPR025828">
    <property type="entry name" value="Put_sensor_dom"/>
</dbReference>
<keyword evidence="2" id="KW-1133">Transmembrane helix</keyword>
<dbReference type="Pfam" id="PF13796">
    <property type="entry name" value="Sensor"/>
    <property type="match status" value="1"/>
</dbReference>
<keyword evidence="2" id="KW-0812">Transmembrane</keyword>
<name>A0ABU7KRM5_9ACTN</name>